<reference evidence="4 5" key="1">
    <citation type="submission" date="2024-03" db="EMBL/GenBank/DDBJ databases">
        <title>Human intestinal bacterial collection.</title>
        <authorList>
            <person name="Pauvert C."/>
            <person name="Hitch T.C.A."/>
            <person name="Clavel T."/>
        </authorList>
    </citation>
    <scope>NUCLEOTIDE SEQUENCE [LARGE SCALE GENOMIC DNA]</scope>
    <source>
        <strain evidence="4 5">CLA-SR-H021</strain>
    </source>
</reference>
<dbReference type="RefSeq" id="WP_008718939.1">
    <property type="nucleotide sequence ID" value="NZ_JAJFDX010000002.1"/>
</dbReference>
<keyword evidence="5" id="KW-1185">Reference proteome</keyword>
<proteinExistence type="predicted"/>
<evidence type="ECO:0000256" key="2">
    <source>
        <dbReference type="ARBA" id="ARBA00022695"/>
    </source>
</evidence>
<evidence type="ECO:0000313" key="5">
    <source>
        <dbReference type="Proteomes" id="UP001454086"/>
    </source>
</evidence>
<evidence type="ECO:0000313" key="4">
    <source>
        <dbReference type="EMBL" id="MEQ2423556.1"/>
    </source>
</evidence>
<keyword evidence="2" id="KW-0548">Nucleotidyltransferase</keyword>
<feature type="domain" description="Nucleotidyl transferase" evidence="3">
    <location>
        <begin position="6"/>
        <end position="135"/>
    </location>
</feature>
<dbReference type="SUPFAM" id="SSF53448">
    <property type="entry name" value="Nucleotide-diphospho-sugar transferases"/>
    <property type="match status" value="1"/>
</dbReference>
<sequence>MNTTLIIMAAGIGSRFGNGIKQLTKLGPSGEIIMDYSIHDAVQAGFNKVVFIIRKEIEKEFQKTIGDRIKGLVDIEYVFQELEDVPDGYIVPDKRKKPWGTGQAVLCCKDIVREPFAVINADDFYGSEAFEKLHEFLVGNHDGAYQYEMCMAGFRLKNTLSVNGGVTRGICILDDNGLLKGVVETPNVRMGCNGDILHDGIRDMQITADQYVSMNMWGGYPAFFGCLEQEFRGFLDDLTDSTQDSGEFLLPAVIDKLVKSGEARVRILKTNGRWFGVTYEEDAQSVRQALKHLTVEGVYENALWSSFRQGVITL</sequence>
<dbReference type="PANTHER" id="PTHR43584">
    <property type="entry name" value="NUCLEOTIDYL TRANSFERASE"/>
    <property type="match status" value="1"/>
</dbReference>
<dbReference type="Pfam" id="PF00483">
    <property type="entry name" value="NTP_transferase"/>
    <property type="match status" value="1"/>
</dbReference>
<evidence type="ECO:0000256" key="1">
    <source>
        <dbReference type="ARBA" id="ARBA00022679"/>
    </source>
</evidence>
<gene>
    <name evidence="4" type="ORF">WMQ36_01090</name>
</gene>
<dbReference type="Proteomes" id="UP001454086">
    <property type="component" value="Unassembled WGS sequence"/>
</dbReference>
<keyword evidence="1" id="KW-0808">Transferase</keyword>
<dbReference type="EMBL" id="JBBMFM010000002">
    <property type="protein sequence ID" value="MEQ2423556.1"/>
    <property type="molecule type" value="Genomic_DNA"/>
</dbReference>
<protein>
    <submittedName>
        <fullName evidence="4">Sugar phosphate nucleotidyltransferase</fullName>
    </submittedName>
</protein>
<dbReference type="InterPro" id="IPR050065">
    <property type="entry name" value="GlmU-like"/>
</dbReference>
<evidence type="ECO:0000259" key="3">
    <source>
        <dbReference type="Pfam" id="PF00483"/>
    </source>
</evidence>
<dbReference type="InterPro" id="IPR029044">
    <property type="entry name" value="Nucleotide-diphossugar_trans"/>
</dbReference>
<comment type="caution">
    <text evidence="4">The sequence shown here is derived from an EMBL/GenBank/DDBJ whole genome shotgun (WGS) entry which is preliminary data.</text>
</comment>
<dbReference type="PANTHER" id="PTHR43584:SF8">
    <property type="entry name" value="N-ACETYLMURAMATE ALPHA-1-PHOSPHATE URIDYLYLTRANSFERASE"/>
    <property type="match status" value="1"/>
</dbReference>
<dbReference type="InterPro" id="IPR005835">
    <property type="entry name" value="NTP_transferase_dom"/>
</dbReference>
<dbReference type="Gene3D" id="3.90.550.10">
    <property type="entry name" value="Spore Coat Polysaccharide Biosynthesis Protein SpsA, Chain A"/>
    <property type="match status" value="1"/>
</dbReference>
<name>A0ABV1D1A9_9FIRM</name>
<organism evidence="4 5">
    <name type="scientific">Enterocloster hominis</name>
    <name type="common">ex Hitch et al. 2024</name>
    <dbReference type="NCBI Taxonomy" id="1917870"/>
    <lineage>
        <taxon>Bacteria</taxon>
        <taxon>Bacillati</taxon>
        <taxon>Bacillota</taxon>
        <taxon>Clostridia</taxon>
        <taxon>Lachnospirales</taxon>
        <taxon>Lachnospiraceae</taxon>
        <taxon>Enterocloster</taxon>
    </lineage>
</organism>
<accession>A0ABV1D1A9</accession>